<dbReference type="OrthoDB" id="6782814at2759"/>
<dbReference type="AlphaFoldDB" id="A0A6J8DT37"/>
<keyword evidence="2" id="KW-1185">Reference proteome</keyword>
<dbReference type="Proteomes" id="UP000507470">
    <property type="component" value="Unassembled WGS sequence"/>
</dbReference>
<proteinExistence type="predicted"/>
<reference evidence="1 2" key="1">
    <citation type="submission" date="2020-06" db="EMBL/GenBank/DDBJ databases">
        <authorList>
            <person name="Li R."/>
            <person name="Bekaert M."/>
        </authorList>
    </citation>
    <scope>NUCLEOTIDE SEQUENCE [LARGE SCALE GENOMIC DNA]</scope>
    <source>
        <strain evidence="2">wild</strain>
    </source>
</reference>
<evidence type="ECO:0000313" key="1">
    <source>
        <dbReference type="EMBL" id="CAC5410887.1"/>
    </source>
</evidence>
<dbReference type="PANTHER" id="PTHR33050">
    <property type="entry name" value="REVERSE TRANSCRIPTASE DOMAIN-CONTAINING PROTEIN"/>
    <property type="match status" value="1"/>
</dbReference>
<sequence>MVSVVAAFLRTQNVRLAVYLDDWLVVNQSKTQLYQDRKKSLDLLISLGFLIIREKSSLLPTQKLVYLGGQFHLDKGLVCPTQERIDKLNMAVLILSSGNAVSAFHFLQLLGIMASCIELIPNARLFMRPNQLHLLSFWRPSCQDLSIKIPVILHLKSHLRWWKNSANTQRGQFFQLAQTSVTITTDASKSGYGGFINNQIFQVGMVRNTEQEAYKFPRIGSSVFNAETLPKSVERSISICSDKIGQYHSGSIYKQTRGDEITHSLLPNMGFMESCNSKQYSVEGCSYNRKIEHFSRPTQSNHCSTYRMVSEQTYSSKSISN</sequence>
<dbReference type="InterPro" id="IPR052055">
    <property type="entry name" value="Hepadnavirus_pol/RT"/>
</dbReference>
<dbReference type="InterPro" id="IPR043128">
    <property type="entry name" value="Rev_trsase/Diguanyl_cyclase"/>
</dbReference>
<dbReference type="InterPro" id="IPR043502">
    <property type="entry name" value="DNA/RNA_pol_sf"/>
</dbReference>
<organism evidence="1 2">
    <name type="scientific">Mytilus coruscus</name>
    <name type="common">Sea mussel</name>
    <dbReference type="NCBI Taxonomy" id="42192"/>
    <lineage>
        <taxon>Eukaryota</taxon>
        <taxon>Metazoa</taxon>
        <taxon>Spiralia</taxon>
        <taxon>Lophotrochozoa</taxon>
        <taxon>Mollusca</taxon>
        <taxon>Bivalvia</taxon>
        <taxon>Autobranchia</taxon>
        <taxon>Pteriomorphia</taxon>
        <taxon>Mytilida</taxon>
        <taxon>Mytiloidea</taxon>
        <taxon>Mytilidae</taxon>
        <taxon>Mytilinae</taxon>
        <taxon>Mytilus</taxon>
    </lineage>
</organism>
<protein>
    <recommendedName>
        <fullName evidence="3">Reverse transcriptase domain-containing protein</fullName>
    </recommendedName>
</protein>
<evidence type="ECO:0008006" key="3">
    <source>
        <dbReference type="Google" id="ProtNLM"/>
    </source>
</evidence>
<accession>A0A6J8DT37</accession>
<name>A0A6J8DT37_MYTCO</name>
<dbReference type="PANTHER" id="PTHR33050:SF7">
    <property type="entry name" value="RIBONUCLEASE H"/>
    <property type="match status" value="1"/>
</dbReference>
<evidence type="ECO:0000313" key="2">
    <source>
        <dbReference type="Proteomes" id="UP000507470"/>
    </source>
</evidence>
<dbReference type="SUPFAM" id="SSF56672">
    <property type="entry name" value="DNA/RNA polymerases"/>
    <property type="match status" value="1"/>
</dbReference>
<gene>
    <name evidence="1" type="ORF">MCOR_44042</name>
</gene>
<dbReference type="Gene3D" id="3.30.70.270">
    <property type="match status" value="1"/>
</dbReference>
<dbReference type="EMBL" id="CACVKT020007820">
    <property type="protein sequence ID" value="CAC5410887.1"/>
    <property type="molecule type" value="Genomic_DNA"/>
</dbReference>